<reference evidence="1 2" key="1">
    <citation type="submission" date="2020-08" db="EMBL/GenBank/DDBJ databases">
        <title>Genomic Encyclopedia of Type Strains, Phase IV (KMG-IV): sequencing the most valuable type-strain genomes for metagenomic binning, comparative biology and taxonomic classification.</title>
        <authorList>
            <person name="Goeker M."/>
        </authorList>
    </citation>
    <scope>NUCLEOTIDE SEQUENCE [LARGE SCALE GENOMIC DNA]</scope>
    <source>
        <strain evidence="1 2">DSM 23562</strain>
    </source>
</reference>
<accession>A0A7W9SXY1</accession>
<proteinExistence type="predicted"/>
<protein>
    <submittedName>
        <fullName evidence="1">Uncharacterized protein</fullName>
    </submittedName>
</protein>
<dbReference type="Proteomes" id="UP000520814">
    <property type="component" value="Unassembled WGS sequence"/>
</dbReference>
<dbReference type="AlphaFoldDB" id="A0A7W9SXY1"/>
<name>A0A7W9SXY1_ARMRO</name>
<organism evidence="1 2">
    <name type="scientific">Armatimonas rosea</name>
    <dbReference type="NCBI Taxonomy" id="685828"/>
    <lineage>
        <taxon>Bacteria</taxon>
        <taxon>Bacillati</taxon>
        <taxon>Armatimonadota</taxon>
        <taxon>Armatimonadia</taxon>
        <taxon>Armatimonadales</taxon>
        <taxon>Armatimonadaceae</taxon>
        <taxon>Armatimonas</taxon>
    </lineage>
</organism>
<comment type="caution">
    <text evidence="1">The sequence shown here is derived from an EMBL/GenBank/DDBJ whole genome shotgun (WGS) entry which is preliminary data.</text>
</comment>
<gene>
    <name evidence="1" type="ORF">HNQ39_005800</name>
</gene>
<sequence length="97" mass="11231">MSAYQRPIKFSLGKVYVTQAAVEALIRNEEELMHLLKRHREGDYGAEMCYDDRVVNEESIKRGGRVLSSYTLKDKTVIWIITSAGWQESVAMVREDY</sequence>
<evidence type="ECO:0000313" key="1">
    <source>
        <dbReference type="EMBL" id="MBB6053953.1"/>
    </source>
</evidence>
<dbReference type="EMBL" id="JACHGW010000010">
    <property type="protein sequence ID" value="MBB6053953.1"/>
    <property type="molecule type" value="Genomic_DNA"/>
</dbReference>
<dbReference type="RefSeq" id="WP_184204035.1">
    <property type="nucleotide sequence ID" value="NZ_JACHGW010000010.1"/>
</dbReference>
<keyword evidence="2" id="KW-1185">Reference proteome</keyword>
<evidence type="ECO:0000313" key="2">
    <source>
        <dbReference type="Proteomes" id="UP000520814"/>
    </source>
</evidence>